<evidence type="ECO:0008006" key="4">
    <source>
        <dbReference type="Google" id="ProtNLM"/>
    </source>
</evidence>
<name>A0A7N0VIJ1_KALFE</name>
<dbReference type="AlphaFoldDB" id="A0A7N0VIJ1"/>
<proteinExistence type="predicted"/>
<dbReference type="OMA" id="TRHIDMF"/>
<evidence type="ECO:0000313" key="2">
    <source>
        <dbReference type="EnsemblPlants" id="Kaladp0809s0112.1.v1.1"/>
    </source>
</evidence>
<evidence type="ECO:0000256" key="1">
    <source>
        <dbReference type="SAM" id="Coils"/>
    </source>
</evidence>
<protein>
    <recommendedName>
        <fullName evidence="4">Protein At-4/1</fullName>
    </recommendedName>
</protein>
<keyword evidence="3" id="KW-1185">Reference proteome</keyword>
<dbReference type="Gramene" id="Kaladp0809s0112.1.v1.1">
    <property type="protein sequence ID" value="Kaladp0809s0112.1.v1.1"/>
    <property type="gene ID" value="Kaladp0809s0112.v1.1"/>
</dbReference>
<sequence>MAATGNGDLESLQSSFDQIYEDAVNAAQEIQLLRSSYNDEVSKCEALQLTCSSLKSGSDFERRFSYVSCAENERLTQLYMGFVSKLSDQIDYRSKCESLEDKLKRVSDECIRKNSEGKKAMQLIEQGYRERIENLEGQLRSLTIQKSGNQELIDHLRRDLATQKSHINVMVNKMETLHHSLELKYLQEVQDLKDCLMMEQEEKNGLNKKVEDLEKELLLSRMKIAEQQRDLNSNRNVEGLKDKIMKLRRENEVLKRKRKDEEC</sequence>
<organism evidence="2 3">
    <name type="scientific">Kalanchoe fedtschenkoi</name>
    <name type="common">Lavender scallops</name>
    <name type="synonym">South American air plant</name>
    <dbReference type="NCBI Taxonomy" id="63787"/>
    <lineage>
        <taxon>Eukaryota</taxon>
        <taxon>Viridiplantae</taxon>
        <taxon>Streptophyta</taxon>
        <taxon>Embryophyta</taxon>
        <taxon>Tracheophyta</taxon>
        <taxon>Spermatophyta</taxon>
        <taxon>Magnoliopsida</taxon>
        <taxon>eudicotyledons</taxon>
        <taxon>Gunneridae</taxon>
        <taxon>Pentapetalae</taxon>
        <taxon>Saxifragales</taxon>
        <taxon>Crassulaceae</taxon>
        <taxon>Kalanchoe</taxon>
    </lineage>
</organism>
<reference evidence="2" key="1">
    <citation type="submission" date="2021-01" db="UniProtKB">
        <authorList>
            <consortium name="EnsemblPlants"/>
        </authorList>
    </citation>
    <scope>IDENTIFICATION</scope>
</reference>
<feature type="coiled-coil region" evidence="1">
    <location>
        <begin position="89"/>
        <end position="145"/>
    </location>
</feature>
<keyword evidence="1" id="KW-0175">Coiled coil</keyword>
<accession>A0A7N0VIJ1</accession>
<evidence type="ECO:0000313" key="3">
    <source>
        <dbReference type="Proteomes" id="UP000594263"/>
    </source>
</evidence>
<dbReference type="EnsemblPlants" id="Kaladp0809s0112.1.v1.1">
    <property type="protein sequence ID" value="Kaladp0809s0112.1.v1.1"/>
    <property type="gene ID" value="Kaladp0809s0112.v1.1"/>
</dbReference>
<dbReference type="Proteomes" id="UP000594263">
    <property type="component" value="Unplaced"/>
</dbReference>
<feature type="coiled-coil region" evidence="1">
    <location>
        <begin position="196"/>
        <end position="257"/>
    </location>
</feature>